<evidence type="ECO:0000256" key="5">
    <source>
        <dbReference type="ARBA" id="ARBA00022691"/>
    </source>
</evidence>
<evidence type="ECO:0000259" key="6">
    <source>
        <dbReference type="PROSITE" id="PS50123"/>
    </source>
</evidence>
<proteinExistence type="predicted"/>
<dbReference type="GO" id="GO:0008983">
    <property type="term" value="F:protein-glutamate O-methyltransferase activity"/>
    <property type="evidence" value="ECO:0007669"/>
    <property type="project" value="UniProtKB-EC"/>
</dbReference>
<dbReference type="GO" id="GO:0032259">
    <property type="term" value="P:methylation"/>
    <property type="evidence" value="ECO:0007669"/>
    <property type="project" value="UniProtKB-KW"/>
</dbReference>
<sequence>MSPPTTTPAAGISAADFSWIQDFVRRESAIRIDEGKEYLVVSRLGPVAAAHDISDLGQLVERVRAQPRGRLSVDVIDALTINETSFFRDVHPFRTLVTDVLPELMRANAATRRMRIWCAAASSGQEPYSVAMAIHEHLPALLGWDLQILATDISRAVLARAAHGEFSHLDVNRGLPASMLVKHFHRQGARWRISDDIRRMVRFEHTNLIGPWAAPRGTDVVLLRNVLIYFDDATRNDILHRMRQTLVPGGYLGLGGTETTVGAPTDYDRVTLGRSVWFRTLQEPPL</sequence>
<dbReference type="OrthoDB" id="9816309at2"/>
<dbReference type="EC" id="2.1.1.80" evidence="2"/>
<dbReference type="RefSeq" id="WP_114590222.1">
    <property type="nucleotide sequence ID" value="NZ_CP031165.1"/>
</dbReference>
<dbReference type="PROSITE" id="PS50123">
    <property type="entry name" value="CHER"/>
    <property type="match status" value="1"/>
</dbReference>
<feature type="domain" description="CheR-type methyltransferase" evidence="6">
    <location>
        <begin position="5"/>
        <end position="282"/>
    </location>
</feature>
<dbReference type="InterPro" id="IPR050903">
    <property type="entry name" value="Bact_Chemotaxis_MeTrfase"/>
</dbReference>
<dbReference type="SUPFAM" id="SSF53335">
    <property type="entry name" value="S-adenosyl-L-methionine-dependent methyltransferases"/>
    <property type="match status" value="1"/>
</dbReference>
<dbReference type="Gene3D" id="1.10.155.10">
    <property type="entry name" value="Chemotaxis receptor methyltransferase CheR, N-terminal domain"/>
    <property type="match status" value="1"/>
</dbReference>
<evidence type="ECO:0000256" key="4">
    <source>
        <dbReference type="ARBA" id="ARBA00022679"/>
    </source>
</evidence>
<reference evidence="7 8" key="1">
    <citation type="submission" date="2018-09" db="EMBL/GenBank/DDBJ databases">
        <title>Complete genome sequence of Euzebya sp. DY32-46 isolated from seawater of Pacific Ocean.</title>
        <authorList>
            <person name="Xu L."/>
            <person name="Wu Y.-H."/>
            <person name="Xu X.-W."/>
        </authorList>
    </citation>
    <scope>NUCLEOTIDE SEQUENCE [LARGE SCALE GENOMIC DNA]</scope>
    <source>
        <strain evidence="7 8">DY32-46</strain>
    </source>
</reference>
<dbReference type="InterPro" id="IPR022641">
    <property type="entry name" value="CheR_N"/>
</dbReference>
<evidence type="ECO:0000256" key="3">
    <source>
        <dbReference type="ARBA" id="ARBA00022603"/>
    </source>
</evidence>
<dbReference type="InterPro" id="IPR029063">
    <property type="entry name" value="SAM-dependent_MTases_sf"/>
</dbReference>
<dbReference type="KEGG" id="euz:DVS28_a0706"/>
<dbReference type="PRINTS" id="PR00996">
    <property type="entry name" value="CHERMTFRASE"/>
</dbReference>
<keyword evidence="5" id="KW-0949">S-adenosyl-L-methionine</keyword>
<protein>
    <recommendedName>
        <fullName evidence="2">protein-glutamate O-methyltransferase</fullName>
        <ecNumber evidence="2">2.1.1.80</ecNumber>
    </recommendedName>
</protein>
<dbReference type="PANTHER" id="PTHR24422:SF21">
    <property type="entry name" value="CHEMOTAXIS PROTEIN METHYLTRANSFERASE 1"/>
    <property type="match status" value="1"/>
</dbReference>
<dbReference type="InterPro" id="IPR036804">
    <property type="entry name" value="CheR_N_sf"/>
</dbReference>
<keyword evidence="3 7" id="KW-0489">Methyltransferase</keyword>
<dbReference type="InterPro" id="IPR022642">
    <property type="entry name" value="CheR_C"/>
</dbReference>
<organism evidence="7 8">
    <name type="scientific">Euzebya pacifica</name>
    <dbReference type="NCBI Taxonomy" id="1608957"/>
    <lineage>
        <taxon>Bacteria</taxon>
        <taxon>Bacillati</taxon>
        <taxon>Actinomycetota</taxon>
        <taxon>Nitriliruptoria</taxon>
        <taxon>Euzebyales</taxon>
    </lineage>
</organism>
<dbReference type="Pfam" id="PF01739">
    <property type="entry name" value="CheR"/>
    <property type="match status" value="1"/>
</dbReference>
<keyword evidence="8" id="KW-1185">Reference proteome</keyword>
<dbReference type="PANTHER" id="PTHR24422">
    <property type="entry name" value="CHEMOTAXIS PROTEIN METHYLTRANSFERASE"/>
    <property type="match status" value="1"/>
</dbReference>
<evidence type="ECO:0000313" key="7">
    <source>
        <dbReference type="EMBL" id="AXV05407.1"/>
    </source>
</evidence>
<keyword evidence="4 7" id="KW-0808">Transferase</keyword>
<gene>
    <name evidence="7" type="ORF">DVS28_a0706</name>
</gene>
<dbReference type="Gene3D" id="3.40.50.150">
    <property type="entry name" value="Vaccinia Virus protein VP39"/>
    <property type="match status" value="1"/>
</dbReference>
<dbReference type="EMBL" id="CP031165">
    <property type="protein sequence ID" value="AXV05407.1"/>
    <property type="molecule type" value="Genomic_DNA"/>
</dbReference>
<dbReference type="SMART" id="SM00138">
    <property type="entry name" value="MeTrc"/>
    <property type="match status" value="1"/>
</dbReference>
<name>A0A346XT60_9ACTN</name>
<dbReference type="AlphaFoldDB" id="A0A346XT60"/>
<dbReference type="SUPFAM" id="SSF47757">
    <property type="entry name" value="Chemotaxis receptor methyltransferase CheR, N-terminal domain"/>
    <property type="match status" value="1"/>
</dbReference>
<dbReference type="Pfam" id="PF03705">
    <property type="entry name" value="CheR_N"/>
    <property type="match status" value="1"/>
</dbReference>
<comment type="catalytic activity">
    <reaction evidence="1">
        <text>L-glutamyl-[protein] + S-adenosyl-L-methionine = [protein]-L-glutamate 5-O-methyl ester + S-adenosyl-L-homocysteine</text>
        <dbReference type="Rhea" id="RHEA:24452"/>
        <dbReference type="Rhea" id="RHEA-COMP:10208"/>
        <dbReference type="Rhea" id="RHEA-COMP:10311"/>
        <dbReference type="ChEBI" id="CHEBI:29973"/>
        <dbReference type="ChEBI" id="CHEBI:57856"/>
        <dbReference type="ChEBI" id="CHEBI:59789"/>
        <dbReference type="ChEBI" id="CHEBI:82795"/>
        <dbReference type="EC" id="2.1.1.80"/>
    </reaction>
</comment>
<dbReference type="InterPro" id="IPR000780">
    <property type="entry name" value="CheR_MeTrfase"/>
</dbReference>
<dbReference type="Proteomes" id="UP000264006">
    <property type="component" value="Chromosome"/>
</dbReference>
<evidence type="ECO:0000256" key="2">
    <source>
        <dbReference type="ARBA" id="ARBA00012534"/>
    </source>
</evidence>
<accession>A0A346XT60</accession>
<evidence type="ECO:0000256" key="1">
    <source>
        <dbReference type="ARBA" id="ARBA00001541"/>
    </source>
</evidence>
<evidence type="ECO:0000313" key="8">
    <source>
        <dbReference type="Proteomes" id="UP000264006"/>
    </source>
</evidence>